<dbReference type="SUPFAM" id="SSF48726">
    <property type="entry name" value="Immunoglobulin"/>
    <property type="match status" value="1"/>
</dbReference>
<organism evidence="1 2">
    <name type="scientific">Denticeps clupeoides</name>
    <name type="common">denticle herring</name>
    <dbReference type="NCBI Taxonomy" id="299321"/>
    <lineage>
        <taxon>Eukaryota</taxon>
        <taxon>Metazoa</taxon>
        <taxon>Chordata</taxon>
        <taxon>Craniata</taxon>
        <taxon>Vertebrata</taxon>
        <taxon>Euteleostomi</taxon>
        <taxon>Actinopterygii</taxon>
        <taxon>Neopterygii</taxon>
        <taxon>Teleostei</taxon>
        <taxon>Clupei</taxon>
        <taxon>Clupeiformes</taxon>
        <taxon>Denticipitoidei</taxon>
        <taxon>Denticipitidae</taxon>
        <taxon>Denticeps</taxon>
    </lineage>
</organism>
<name>A0AAY4C5N6_9TELE</name>
<dbReference type="AlphaFoldDB" id="A0AAY4C5N6"/>
<protein>
    <recommendedName>
        <fullName evidence="3">Immunoglobulin V-set domain-containing protein</fullName>
    </recommendedName>
</protein>
<evidence type="ECO:0008006" key="3">
    <source>
        <dbReference type="Google" id="ProtNLM"/>
    </source>
</evidence>
<dbReference type="Proteomes" id="UP000694580">
    <property type="component" value="Chromosome 9"/>
</dbReference>
<reference evidence="1 2" key="1">
    <citation type="submission" date="2020-06" db="EMBL/GenBank/DDBJ databases">
        <authorList>
            <consortium name="Wellcome Sanger Institute Data Sharing"/>
        </authorList>
    </citation>
    <scope>NUCLEOTIDE SEQUENCE [LARGE SCALE GENOMIC DNA]</scope>
</reference>
<dbReference type="InterPro" id="IPR013783">
    <property type="entry name" value="Ig-like_fold"/>
</dbReference>
<dbReference type="GeneTree" id="ENSGT00940000175275"/>
<evidence type="ECO:0000313" key="2">
    <source>
        <dbReference type="Proteomes" id="UP000694580"/>
    </source>
</evidence>
<proteinExistence type="predicted"/>
<dbReference type="InterPro" id="IPR036179">
    <property type="entry name" value="Ig-like_dom_sf"/>
</dbReference>
<dbReference type="Ensembl" id="ENSDCDT00010034836.1">
    <property type="protein sequence ID" value="ENSDCDP00010028169.1"/>
    <property type="gene ID" value="ENSDCDG00010017804.1"/>
</dbReference>
<sequence>MCSTEFRSGERAGREVNISTGLHYPHGRVLITSISDILPVYGLRGGTITFTAKAPNSRVTSVVWKWNKDKVAECEIPEDETTFFSKFKNRTSLDKTTWSLTMSDLEPTLEGKYSVEINSKDATEYFMLNVLGELVLLIWMCLCVCLESAYVDQSECRMCDMNMHRVLFNSNSIQICFIYPCGSRTVQAIFIDCSFGLYGTTHNRLRSKHNLMKLLMIMIIVCFAVRKIQRVNYEG</sequence>
<accession>A0AAY4C5N6</accession>
<reference evidence="1" key="3">
    <citation type="submission" date="2025-09" db="UniProtKB">
        <authorList>
            <consortium name="Ensembl"/>
        </authorList>
    </citation>
    <scope>IDENTIFICATION</scope>
</reference>
<evidence type="ECO:0000313" key="1">
    <source>
        <dbReference type="Ensembl" id="ENSDCDP00010028169.1"/>
    </source>
</evidence>
<dbReference type="Gene3D" id="2.60.40.10">
    <property type="entry name" value="Immunoglobulins"/>
    <property type="match status" value="1"/>
</dbReference>
<keyword evidence="2" id="KW-1185">Reference proteome</keyword>
<reference evidence="1" key="2">
    <citation type="submission" date="2025-08" db="UniProtKB">
        <authorList>
            <consortium name="Ensembl"/>
        </authorList>
    </citation>
    <scope>IDENTIFICATION</scope>
</reference>